<keyword evidence="1" id="KW-0472">Membrane</keyword>
<keyword evidence="4" id="KW-1185">Reference proteome</keyword>
<keyword evidence="1" id="KW-0812">Transmembrane</keyword>
<sequence>MLICNRCNTPIRDGARFCDACGDPVTAGDLVRNRAVAGSESVLLVCPQCEHEALQTIPSHGVGQLTCPACATAFHTTVVRVRSKRSTGQKKLNARTFSVRVESLNGQEQLIDFVRPSYGDFELRSKDLAAFTSVNGRLSIVQNLSVGQYMNLKLATGGCAGALLLWLGAAGAAGAFLF</sequence>
<reference evidence="3 4" key="1">
    <citation type="submission" date="2020-08" db="EMBL/GenBank/DDBJ databases">
        <title>Genomic Encyclopedia of Type Strains, Phase IV (KMG-IV): sequencing the most valuable type-strain genomes for metagenomic binning, comparative biology and taxonomic classification.</title>
        <authorList>
            <person name="Goeker M."/>
        </authorList>
    </citation>
    <scope>NUCLEOTIDE SEQUENCE [LARGE SCALE GENOMIC DNA]</scope>
    <source>
        <strain evidence="3 4">DSM 29007</strain>
    </source>
</reference>
<comment type="caution">
    <text evidence="3">The sequence shown here is derived from an EMBL/GenBank/DDBJ whole genome shotgun (WGS) entry which is preliminary data.</text>
</comment>
<dbReference type="Proteomes" id="UP000582837">
    <property type="component" value="Unassembled WGS sequence"/>
</dbReference>
<evidence type="ECO:0000313" key="3">
    <source>
        <dbReference type="EMBL" id="MBB6069772.1"/>
    </source>
</evidence>
<dbReference type="AlphaFoldDB" id="A0A841GQJ8"/>
<evidence type="ECO:0000256" key="1">
    <source>
        <dbReference type="SAM" id="Phobius"/>
    </source>
</evidence>
<dbReference type="Pfam" id="PF13240">
    <property type="entry name" value="Zn_Ribbon_1"/>
    <property type="match status" value="1"/>
</dbReference>
<evidence type="ECO:0000259" key="2">
    <source>
        <dbReference type="Pfam" id="PF13240"/>
    </source>
</evidence>
<gene>
    <name evidence="3" type="ORF">HNQ61_001389</name>
</gene>
<evidence type="ECO:0000313" key="4">
    <source>
        <dbReference type="Proteomes" id="UP000582837"/>
    </source>
</evidence>
<name>A0A841GQJ8_9BACT</name>
<keyword evidence="1" id="KW-1133">Transmembrane helix</keyword>
<proteinExistence type="predicted"/>
<dbReference type="RefSeq" id="WP_170036093.1">
    <property type="nucleotide sequence ID" value="NZ_JABDTL010000002.1"/>
</dbReference>
<accession>A0A841GQJ8</accession>
<organism evidence="3 4">
    <name type="scientific">Longimicrobium terrae</name>
    <dbReference type="NCBI Taxonomy" id="1639882"/>
    <lineage>
        <taxon>Bacteria</taxon>
        <taxon>Pseudomonadati</taxon>
        <taxon>Gemmatimonadota</taxon>
        <taxon>Longimicrobiia</taxon>
        <taxon>Longimicrobiales</taxon>
        <taxon>Longimicrobiaceae</taxon>
        <taxon>Longimicrobium</taxon>
    </lineage>
</organism>
<protein>
    <submittedName>
        <fullName evidence="3">Uncharacterized Zn finger protein (UPF0148 family)</fullName>
    </submittedName>
</protein>
<dbReference type="EMBL" id="JACHIA010000003">
    <property type="protein sequence ID" value="MBB6069772.1"/>
    <property type="molecule type" value="Genomic_DNA"/>
</dbReference>
<feature type="transmembrane region" description="Helical" evidence="1">
    <location>
        <begin position="154"/>
        <end position="177"/>
    </location>
</feature>
<dbReference type="InterPro" id="IPR026870">
    <property type="entry name" value="Zinc_ribbon_dom"/>
</dbReference>
<feature type="domain" description="Zinc-ribbon" evidence="2">
    <location>
        <begin position="4"/>
        <end position="25"/>
    </location>
</feature>